<dbReference type="Proteomes" id="UP000238762">
    <property type="component" value="Unassembled WGS sequence"/>
</dbReference>
<accession>A0A2T1CA81</accession>
<dbReference type="EC" id="3.5.2.6" evidence="3 8"/>
<proteinExistence type="inferred from homology"/>
<evidence type="ECO:0000256" key="3">
    <source>
        <dbReference type="ARBA" id="ARBA00012865"/>
    </source>
</evidence>
<dbReference type="PANTHER" id="PTHR30627">
    <property type="entry name" value="PEPTIDOGLYCAN D,D-TRANSPEPTIDASE"/>
    <property type="match status" value="1"/>
</dbReference>
<dbReference type="GO" id="GO:0008658">
    <property type="term" value="F:penicillin binding"/>
    <property type="evidence" value="ECO:0007669"/>
    <property type="project" value="InterPro"/>
</dbReference>
<name>A0A2T1CA81_9CYAN</name>
<evidence type="ECO:0000256" key="8">
    <source>
        <dbReference type="RuleBase" id="RU361140"/>
    </source>
</evidence>
<feature type="domain" description="Penicillin-binding protein transpeptidase" evidence="10">
    <location>
        <begin position="83"/>
        <end position="281"/>
    </location>
</feature>
<dbReference type="NCBIfam" id="NF012161">
    <property type="entry name" value="bla_class_D_main"/>
    <property type="match status" value="1"/>
</dbReference>
<dbReference type="InterPro" id="IPR012338">
    <property type="entry name" value="Beta-lactam/transpept-like"/>
</dbReference>
<dbReference type="SUPFAM" id="SSF56601">
    <property type="entry name" value="beta-lactamase/transpeptidase-like"/>
    <property type="match status" value="1"/>
</dbReference>
<sequence length="289" mass="33683">MNKIFHSIAITLATLTSATSAMAKTPDLTSVTPNSPKNLPVEIAVAQEFDFGRHFKQLGIQGSIIIYDRNRKRFHEHNLKRNVTRFSPASTFKIPNSLISLETKAISDEKEVINWDGVFREIDDWNQDLNIKEAFKFSAVWFYQVLARRVGYERMQQWLKKAKYGNQKIGSKEQIDRFWLDGTLQISPREQVLFMQRLYENKLPFSKRSLSIVKDIMVMEKKPNYTIRAKTGWFGFGTKTKPQIGWYVGYLEKGKNVYFFATNIDIRQEKDAAARKELTYRCLKEMGLL</sequence>
<dbReference type="RefSeq" id="WP_106286874.1">
    <property type="nucleotide sequence ID" value="NZ_CAWNTC010000127.1"/>
</dbReference>
<dbReference type="EMBL" id="PVWJ01000004">
    <property type="protein sequence ID" value="PSB05043.1"/>
    <property type="molecule type" value="Genomic_DNA"/>
</dbReference>
<evidence type="ECO:0000259" key="10">
    <source>
        <dbReference type="Pfam" id="PF00905"/>
    </source>
</evidence>
<reference evidence="11 12" key="2">
    <citation type="submission" date="2018-03" db="EMBL/GenBank/DDBJ databases">
        <title>The ancient ancestry and fast evolution of plastids.</title>
        <authorList>
            <person name="Moore K.R."/>
            <person name="Magnabosco C."/>
            <person name="Momper L."/>
            <person name="Gold D.A."/>
            <person name="Bosak T."/>
            <person name="Fournier G.P."/>
        </authorList>
    </citation>
    <scope>NUCLEOTIDE SEQUENCE [LARGE SCALE GENOMIC DNA]</scope>
    <source>
        <strain evidence="11 12">CCAP 1448/3</strain>
    </source>
</reference>
<keyword evidence="4 9" id="KW-0732">Signal</keyword>
<evidence type="ECO:0000313" key="12">
    <source>
        <dbReference type="Proteomes" id="UP000238762"/>
    </source>
</evidence>
<comment type="caution">
    <text evidence="11">The sequence shown here is derived from an EMBL/GenBank/DDBJ whole genome shotgun (WGS) entry which is preliminary data.</text>
</comment>
<evidence type="ECO:0000256" key="2">
    <source>
        <dbReference type="ARBA" id="ARBA00007898"/>
    </source>
</evidence>
<evidence type="ECO:0000256" key="4">
    <source>
        <dbReference type="ARBA" id="ARBA00022729"/>
    </source>
</evidence>
<feature type="signal peptide" evidence="9">
    <location>
        <begin position="1"/>
        <end position="23"/>
    </location>
</feature>
<dbReference type="GO" id="GO:0071555">
    <property type="term" value="P:cell wall organization"/>
    <property type="evidence" value="ECO:0007669"/>
    <property type="project" value="TreeGrafter"/>
</dbReference>
<feature type="chain" id="PRO_5015436827" description="Beta-lactamase" evidence="9">
    <location>
        <begin position="24"/>
        <end position="289"/>
    </location>
</feature>
<keyword evidence="12" id="KW-1185">Reference proteome</keyword>
<gene>
    <name evidence="11" type="ORF">C7B64_01395</name>
</gene>
<organism evidence="11 12">
    <name type="scientific">Merismopedia glauca CCAP 1448/3</name>
    <dbReference type="NCBI Taxonomy" id="1296344"/>
    <lineage>
        <taxon>Bacteria</taxon>
        <taxon>Bacillati</taxon>
        <taxon>Cyanobacteriota</taxon>
        <taxon>Cyanophyceae</taxon>
        <taxon>Synechococcales</taxon>
        <taxon>Merismopediaceae</taxon>
        <taxon>Merismopedia</taxon>
    </lineage>
</organism>
<dbReference type="GO" id="GO:0017001">
    <property type="term" value="P:antibiotic catabolic process"/>
    <property type="evidence" value="ECO:0007669"/>
    <property type="project" value="InterPro"/>
</dbReference>
<dbReference type="AlphaFoldDB" id="A0A2T1CA81"/>
<evidence type="ECO:0000313" key="11">
    <source>
        <dbReference type="EMBL" id="PSB05043.1"/>
    </source>
</evidence>
<evidence type="ECO:0000256" key="5">
    <source>
        <dbReference type="ARBA" id="ARBA00022801"/>
    </source>
</evidence>
<feature type="active site" description="Acyl-ester intermediate" evidence="7">
    <location>
        <position position="90"/>
    </location>
</feature>
<dbReference type="PROSITE" id="PS00337">
    <property type="entry name" value="BETA_LACTAMASE_D"/>
    <property type="match status" value="1"/>
</dbReference>
<dbReference type="OrthoDB" id="9762883at2"/>
<dbReference type="GO" id="GO:0008800">
    <property type="term" value="F:beta-lactamase activity"/>
    <property type="evidence" value="ECO:0007669"/>
    <property type="project" value="UniProtKB-UniRule"/>
</dbReference>
<evidence type="ECO:0000256" key="7">
    <source>
        <dbReference type="PIRSR" id="PIRSR602137-50"/>
    </source>
</evidence>
<evidence type="ECO:0000256" key="9">
    <source>
        <dbReference type="SAM" id="SignalP"/>
    </source>
</evidence>
<protein>
    <recommendedName>
        <fullName evidence="3 8">Beta-lactamase</fullName>
        <ecNumber evidence="3 8">3.5.2.6</ecNumber>
    </recommendedName>
</protein>
<feature type="modified residue" description="N6-carboxylysine" evidence="7">
    <location>
        <position position="93"/>
    </location>
</feature>
<evidence type="ECO:0000256" key="6">
    <source>
        <dbReference type="ARBA" id="ARBA00023251"/>
    </source>
</evidence>
<evidence type="ECO:0000256" key="1">
    <source>
        <dbReference type="ARBA" id="ARBA00001526"/>
    </source>
</evidence>
<dbReference type="InterPro" id="IPR050515">
    <property type="entry name" value="Beta-lactam/transpept"/>
</dbReference>
<dbReference type="InterPro" id="IPR001460">
    <property type="entry name" value="PCN-bd_Tpept"/>
</dbReference>
<dbReference type="InterPro" id="IPR002137">
    <property type="entry name" value="Beta-lactam_class-D_AS"/>
</dbReference>
<dbReference type="Pfam" id="PF00905">
    <property type="entry name" value="Transpeptidase"/>
    <property type="match status" value="1"/>
</dbReference>
<dbReference type="GO" id="GO:0005886">
    <property type="term" value="C:plasma membrane"/>
    <property type="evidence" value="ECO:0007669"/>
    <property type="project" value="TreeGrafter"/>
</dbReference>
<comment type="catalytic activity">
    <reaction evidence="1 8">
        <text>a beta-lactam + H2O = a substituted beta-amino acid</text>
        <dbReference type="Rhea" id="RHEA:20401"/>
        <dbReference type="ChEBI" id="CHEBI:15377"/>
        <dbReference type="ChEBI" id="CHEBI:35627"/>
        <dbReference type="ChEBI" id="CHEBI:140347"/>
        <dbReference type="EC" id="3.5.2.6"/>
    </reaction>
</comment>
<comment type="similarity">
    <text evidence="2 8">Belongs to the class-D beta-lactamase family.</text>
</comment>
<dbReference type="PANTHER" id="PTHR30627:SF6">
    <property type="entry name" value="BETA-LACTAMASE YBXI-RELATED"/>
    <property type="match status" value="1"/>
</dbReference>
<reference evidence="11 12" key="1">
    <citation type="submission" date="2018-02" db="EMBL/GenBank/DDBJ databases">
        <authorList>
            <person name="Cohen D.B."/>
            <person name="Kent A.D."/>
        </authorList>
    </citation>
    <scope>NUCLEOTIDE SEQUENCE [LARGE SCALE GENOMIC DNA]</scope>
    <source>
        <strain evidence="11 12">CCAP 1448/3</strain>
    </source>
</reference>
<dbReference type="Gene3D" id="3.40.710.10">
    <property type="entry name" value="DD-peptidase/beta-lactamase superfamily"/>
    <property type="match status" value="1"/>
</dbReference>
<keyword evidence="6 8" id="KW-0046">Antibiotic resistance</keyword>
<dbReference type="GO" id="GO:0046677">
    <property type="term" value="P:response to antibiotic"/>
    <property type="evidence" value="ECO:0007669"/>
    <property type="project" value="UniProtKB-UniRule"/>
</dbReference>
<keyword evidence="5 8" id="KW-0378">Hydrolase</keyword>